<reference evidence="20" key="1">
    <citation type="submission" date="2023-07" db="EMBL/GenBank/DDBJ databases">
        <authorList>
            <person name="Luz R."/>
            <person name="Cordeiro R."/>
            <person name="Fonseca A."/>
            <person name="Goncalves V."/>
        </authorList>
    </citation>
    <scope>NUCLEOTIDE SEQUENCE [LARGE SCALE GENOMIC DNA]</scope>
    <source>
        <strain evidence="20">BACA0444</strain>
    </source>
</reference>
<dbReference type="GO" id="GO:0015891">
    <property type="term" value="P:siderophore transport"/>
    <property type="evidence" value="ECO:0007669"/>
    <property type="project" value="InterPro"/>
</dbReference>
<keyword evidence="19" id="KW-0675">Receptor</keyword>
<dbReference type="SUPFAM" id="SSF56935">
    <property type="entry name" value="Porins"/>
    <property type="match status" value="1"/>
</dbReference>
<dbReference type="Pfam" id="PF07715">
    <property type="entry name" value="Plug"/>
    <property type="match status" value="1"/>
</dbReference>
<dbReference type="InterPro" id="IPR000531">
    <property type="entry name" value="Beta-barrel_TonB"/>
</dbReference>
<dbReference type="InterPro" id="IPR039426">
    <property type="entry name" value="TonB-dep_rcpt-like"/>
</dbReference>
<feature type="signal peptide" evidence="15">
    <location>
        <begin position="1"/>
        <end position="24"/>
    </location>
</feature>
<dbReference type="RefSeq" id="WP_322879490.1">
    <property type="nucleotide sequence ID" value="NZ_JAVMIP010000025.1"/>
</dbReference>
<evidence type="ECO:0000256" key="9">
    <source>
        <dbReference type="ARBA" id="ARBA00023065"/>
    </source>
</evidence>
<keyword evidence="8" id="KW-0408">Iron</keyword>
<dbReference type="GO" id="GO:0009279">
    <property type="term" value="C:cell outer membrane"/>
    <property type="evidence" value="ECO:0007669"/>
    <property type="project" value="UniProtKB-SubCell"/>
</dbReference>
<dbReference type="GO" id="GO:0015344">
    <property type="term" value="F:siderophore uptake transmembrane transporter activity"/>
    <property type="evidence" value="ECO:0007669"/>
    <property type="project" value="TreeGrafter"/>
</dbReference>
<feature type="domain" description="AMIN" evidence="18">
    <location>
        <begin position="66"/>
        <end position="153"/>
    </location>
</feature>
<keyword evidence="20" id="KW-1185">Reference proteome</keyword>
<dbReference type="CDD" id="cd01347">
    <property type="entry name" value="ligand_gated_channel"/>
    <property type="match status" value="1"/>
</dbReference>
<dbReference type="InterPro" id="IPR037066">
    <property type="entry name" value="Plug_dom_sf"/>
</dbReference>
<dbReference type="PANTHER" id="PTHR32552:SF68">
    <property type="entry name" value="FERRICHROME OUTER MEMBRANE TRANSPORTER_PHAGE RECEPTOR"/>
    <property type="match status" value="1"/>
</dbReference>
<keyword evidence="6 13" id="KW-0812">Transmembrane</keyword>
<evidence type="ECO:0000256" key="8">
    <source>
        <dbReference type="ARBA" id="ARBA00023004"/>
    </source>
</evidence>
<evidence type="ECO:0000256" key="6">
    <source>
        <dbReference type="ARBA" id="ARBA00022692"/>
    </source>
</evidence>
<dbReference type="GO" id="GO:0038023">
    <property type="term" value="F:signaling receptor activity"/>
    <property type="evidence" value="ECO:0007669"/>
    <property type="project" value="InterPro"/>
</dbReference>
<evidence type="ECO:0000256" key="2">
    <source>
        <dbReference type="ARBA" id="ARBA00009810"/>
    </source>
</evidence>
<keyword evidence="12 13" id="KW-0998">Cell outer membrane</keyword>
<gene>
    <name evidence="19" type="ORF">RIF25_15895</name>
</gene>
<evidence type="ECO:0000256" key="15">
    <source>
        <dbReference type="SAM" id="SignalP"/>
    </source>
</evidence>
<keyword evidence="11 13" id="KW-0472">Membrane</keyword>
<dbReference type="Pfam" id="PF00593">
    <property type="entry name" value="TonB_dep_Rec_b-barrel"/>
    <property type="match status" value="1"/>
</dbReference>
<dbReference type="InterPro" id="IPR036942">
    <property type="entry name" value="Beta-barrel_TonB_sf"/>
</dbReference>
<evidence type="ECO:0000313" key="20">
    <source>
        <dbReference type="Proteomes" id="UP001268256"/>
    </source>
</evidence>
<dbReference type="Gene3D" id="2.170.130.10">
    <property type="entry name" value="TonB-dependent receptor, plug domain"/>
    <property type="match status" value="1"/>
</dbReference>
<evidence type="ECO:0000313" key="19">
    <source>
        <dbReference type="EMBL" id="MDS3862282.1"/>
    </source>
</evidence>
<evidence type="ECO:0000256" key="5">
    <source>
        <dbReference type="ARBA" id="ARBA00022496"/>
    </source>
</evidence>
<accession>A0AAE4FVF5</accession>
<comment type="similarity">
    <text evidence="2 13 14">Belongs to the TonB-dependent receptor family.</text>
</comment>
<evidence type="ECO:0000256" key="12">
    <source>
        <dbReference type="ARBA" id="ARBA00023237"/>
    </source>
</evidence>
<organism evidence="19 20">
    <name type="scientific">Pseudocalidococcus azoricus BACA0444</name>
    <dbReference type="NCBI Taxonomy" id="2918990"/>
    <lineage>
        <taxon>Bacteria</taxon>
        <taxon>Bacillati</taxon>
        <taxon>Cyanobacteriota</taxon>
        <taxon>Cyanophyceae</taxon>
        <taxon>Acaryochloridales</taxon>
        <taxon>Thermosynechococcaceae</taxon>
        <taxon>Pseudocalidococcus</taxon>
        <taxon>Pseudocalidococcus azoricus</taxon>
    </lineage>
</organism>
<dbReference type="InterPro" id="IPR012910">
    <property type="entry name" value="Plug_dom"/>
</dbReference>
<comment type="subcellular location">
    <subcellularLocation>
        <location evidence="1 13">Cell outer membrane</location>
        <topology evidence="1 13">Multi-pass membrane protein</topology>
    </subcellularLocation>
</comment>
<evidence type="ECO:0000256" key="13">
    <source>
        <dbReference type="PROSITE-ProRule" id="PRU01360"/>
    </source>
</evidence>
<protein>
    <submittedName>
        <fullName evidence="19">TonB-dependent siderophore receptor</fullName>
    </submittedName>
</protein>
<evidence type="ECO:0000259" key="16">
    <source>
        <dbReference type="Pfam" id="PF00593"/>
    </source>
</evidence>
<keyword evidence="4 13" id="KW-1134">Transmembrane beta strand</keyword>
<comment type="caution">
    <text evidence="19">The sequence shown here is derived from an EMBL/GenBank/DDBJ whole genome shotgun (WGS) entry which is preliminary data.</text>
</comment>
<dbReference type="FunFam" id="2.40.170.20:FF:000005">
    <property type="entry name" value="TonB-dependent siderophore receptor"/>
    <property type="match status" value="1"/>
</dbReference>
<feature type="chain" id="PRO_5042199090" evidence="15">
    <location>
        <begin position="25"/>
        <end position="864"/>
    </location>
</feature>
<evidence type="ECO:0000259" key="17">
    <source>
        <dbReference type="Pfam" id="PF07715"/>
    </source>
</evidence>
<keyword evidence="5" id="KW-0410">Iron transport</keyword>
<dbReference type="Pfam" id="PF11741">
    <property type="entry name" value="AMIN"/>
    <property type="match status" value="1"/>
</dbReference>
<dbReference type="NCBIfam" id="TIGR01783">
    <property type="entry name" value="TonB-siderophor"/>
    <property type="match status" value="1"/>
</dbReference>
<keyword evidence="10 14" id="KW-0798">TonB box</keyword>
<dbReference type="PROSITE" id="PS52016">
    <property type="entry name" value="TONB_DEPENDENT_REC_3"/>
    <property type="match status" value="1"/>
</dbReference>
<keyword evidence="9" id="KW-0406">Ion transport</keyword>
<dbReference type="Proteomes" id="UP001268256">
    <property type="component" value="Unassembled WGS sequence"/>
</dbReference>
<dbReference type="PANTHER" id="PTHR32552">
    <property type="entry name" value="FERRICHROME IRON RECEPTOR-RELATED"/>
    <property type="match status" value="1"/>
</dbReference>
<evidence type="ECO:0000259" key="18">
    <source>
        <dbReference type="Pfam" id="PF11741"/>
    </source>
</evidence>
<dbReference type="EMBL" id="JAVMIP010000025">
    <property type="protein sequence ID" value="MDS3862282.1"/>
    <property type="molecule type" value="Genomic_DNA"/>
</dbReference>
<evidence type="ECO:0000256" key="14">
    <source>
        <dbReference type="RuleBase" id="RU003357"/>
    </source>
</evidence>
<dbReference type="InterPro" id="IPR021731">
    <property type="entry name" value="AMIN_dom"/>
</dbReference>
<dbReference type="InterPro" id="IPR010105">
    <property type="entry name" value="TonB_sidphr_rcpt"/>
</dbReference>
<evidence type="ECO:0000256" key="4">
    <source>
        <dbReference type="ARBA" id="ARBA00022452"/>
    </source>
</evidence>
<evidence type="ECO:0000256" key="11">
    <source>
        <dbReference type="ARBA" id="ARBA00023136"/>
    </source>
</evidence>
<feature type="domain" description="TonB-dependent receptor-like beta-barrel" evidence="16">
    <location>
        <begin position="397"/>
        <end position="832"/>
    </location>
</feature>
<sequence length="864" mass="93951">MKLMQNFPIFLLASLAIPLESALASETKPAQTVQEWLQAQEQWHINQALSPTPQLAQATVGQITGVEVQPTETGIQILFNLPGGADFQVTTEQQGTTLTATIQNAQLNLPNQTEFQQDNPTAAITSVLVKPGPDNTIEVVVVGKDGTPTVQFQQAEGQLIAVVGLTETPISTPQTEQVRPTPAPDIAQDGIEIVVTAEGASGFFVPNASTALGTDTPIINTPFSVQVVPQDVIRSQQAITIQEAVINVSSVIDAGTNAGRSATFSIRGFGNQFSAGAPVLRDGFRIYGGFEPIPELANLERVEVLKGPSSILFGQIEPGGVINLVSKRPTTEPFAELELQAGNFGLVRPRFDLSGPLTPNGSALYRVNGVYQNEWSFRSFDNAQERFSIAPVLVGKIDDRTDVEFSIEYINSNGPADFGITQFGSGVAPIPYTRVINDPNDTIATTFTNMGYSFEHRFNDNWKIRNGFRYLSYSYDYSVVALPFIVLGPEVIRFYADQDGDQNSYSLSTSAVGKFATGFVQHELLLGVDLNRAEDRIITVFGGPSILNIFNPDYDLANKPSRSQLPLFGNTLNSADRLGIYLQDQVSFLKNLILVAGLRYDTVTQKTTNVQTAFIQGGASEQTDDAVTPRFGLLYRPMPELSLFANYSQSFSPNIGAVSASGQPLPPTRGQGFEFGIKTELFQENLLATLTYYDITKQNVVTADPTNLLFSAAVGEQQSQGFEFDVTGQILPGLKIIGSYAYINARVTADTDPSLVGNQFFGVPYNSASLWMTYELQSGPLQGLGFGAGFNYVGNRYGNLQNNFTVGDYFIGNAAIFYQRDRYRIALNFKNLGNAQYIQALTGNEGGLEPGQPFAMIGSFSYRF</sequence>
<evidence type="ECO:0000256" key="3">
    <source>
        <dbReference type="ARBA" id="ARBA00022448"/>
    </source>
</evidence>
<name>A0AAE4FVF5_9CYAN</name>
<dbReference type="AlphaFoldDB" id="A0AAE4FVF5"/>
<dbReference type="FunFam" id="2.170.130.10:FF:000001">
    <property type="entry name" value="Catecholate siderophore TonB-dependent receptor"/>
    <property type="match status" value="1"/>
</dbReference>
<evidence type="ECO:0000256" key="7">
    <source>
        <dbReference type="ARBA" id="ARBA00022729"/>
    </source>
</evidence>
<keyword evidence="3 13" id="KW-0813">Transport</keyword>
<proteinExistence type="inferred from homology"/>
<feature type="domain" description="TonB-dependent receptor plug" evidence="17">
    <location>
        <begin position="219"/>
        <end position="321"/>
    </location>
</feature>
<evidence type="ECO:0000256" key="1">
    <source>
        <dbReference type="ARBA" id="ARBA00004571"/>
    </source>
</evidence>
<keyword evidence="7 15" id="KW-0732">Signal</keyword>
<evidence type="ECO:0000256" key="10">
    <source>
        <dbReference type="ARBA" id="ARBA00023077"/>
    </source>
</evidence>
<dbReference type="Gene3D" id="2.40.170.20">
    <property type="entry name" value="TonB-dependent receptor, beta-barrel domain"/>
    <property type="match status" value="1"/>
</dbReference>